<reference evidence="1" key="1">
    <citation type="submission" date="2021-01" db="EMBL/GenBank/DDBJ databases">
        <authorList>
            <consortium name="Genoscope - CEA"/>
            <person name="William W."/>
        </authorList>
    </citation>
    <scope>NUCLEOTIDE SEQUENCE</scope>
</reference>
<proteinExistence type="predicted"/>
<name>A0A816R542_BRANA</name>
<dbReference type="AlphaFoldDB" id="A0A816R542"/>
<dbReference type="EMBL" id="HG994365">
    <property type="protein sequence ID" value="CAF2069329.1"/>
    <property type="molecule type" value="Genomic_DNA"/>
</dbReference>
<dbReference type="Proteomes" id="UP001295469">
    <property type="component" value="Chromosome C01"/>
</dbReference>
<evidence type="ECO:0000313" key="1">
    <source>
        <dbReference type="EMBL" id="CAF2069329.1"/>
    </source>
</evidence>
<accession>A0A816R542</accession>
<protein>
    <submittedName>
        <fullName evidence="1">(rape) hypothetical protein</fullName>
    </submittedName>
</protein>
<gene>
    <name evidence="1" type="ORF">DARMORV10_C01P10940.1</name>
</gene>
<organism evidence="1">
    <name type="scientific">Brassica napus</name>
    <name type="common">Rape</name>
    <dbReference type="NCBI Taxonomy" id="3708"/>
    <lineage>
        <taxon>Eukaryota</taxon>
        <taxon>Viridiplantae</taxon>
        <taxon>Streptophyta</taxon>
        <taxon>Embryophyta</taxon>
        <taxon>Tracheophyta</taxon>
        <taxon>Spermatophyta</taxon>
        <taxon>Magnoliopsida</taxon>
        <taxon>eudicotyledons</taxon>
        <taxon>Gunneridae</taxon>
        <taxon>Pentapetalae</taxon>
        <taxon>rosids</taxon>
        <taxon>malvids</taxon>
        <taxon>Brassicales</taxon>
        <taxon>Brassicaceae</taxon>
        <taxon>Brassiceae</taxon>
        <taxon>Brassica</taxon>
    </lineage>
</organism>
<sequence>MDITKYLRTAEGADARREACWILLEYEDSGRWTRDHCMDNNHTAGASRDANRPHGLHIWSRNVLNGLDPWRLVCSLVMAQEKLGRQSWLLLNIKETTWLQLLRDLHNLEKKYKRQPWWLLYFLSRFIQFYPFFSECF</sequence>